<dbReference type="AlphaFoldDB" id="B9ET71"/>
<evidence type="ECO:0000313" key="4">
    <source>
        <dbReference type="EMBL" id="EEE55439.1"/>
    </source>
</evidence>
<proteinExistence type="predicted"/>
<gene>
    <name evidence="4" type="ORF">OsJ_03580</name>
</gene>
<evidence type="ECO:0000256" key="1">
    <source>
        <dbReference type="ARBA" id="ARBA00022737"/>
    </source>
</evidence>
<feature type="compositionally biased region" description="Polar residues" evidence="3">
    <location>
        <begin position="71"/>
        <end position="88"/>
    </location>
</feature>
<dbReference type="EMBL" id="CM000138">
    <property type="protein sequence ID" value="EEE55439.1"/>
    <property type="molecule type" value="Genomic_DNA"/>
</dbReference>
<keyword evidence="1" id="KW-0677">Repeat</keyword>
<feature type="region of interest" description="Disordered" evidence="3">
    <location>
        <begin position="43"/>
        <end position="88"/>
    </location>
</feature>
<evidence type="ECO:0000256" key="3">
    <source>
        <dbReference type="SAM" id="MobiDB-lite"/>
    </source>
</evidence>
<dbReference type="GO" id="GO:0003723">
    <property type="term" value="F:RNA binding"/>
    <property type="evidence" value="ECO:0007669"/>
    <property type="project" value="UniProtKB-KW"/>
</dbReference>
<reference evidence="4" key="2">
    <citation type="submission" date="2008-12" db="EMBL/GenBank/DDBJ databases">
        <title>Improved gene annotation of the rice (Oryza sativa) genomes.</title>
        <authorList>
            <person name="Wang J."/>
            <person name="Li R."/>
            <person name="Fan W."/>
            <person name="Huang Q."/>
            <person name="Zhang J."/>
            <person name="Zhou Y."/>
            <person name="Hu Y."/>
            <person name="Zi S."/>
            <person name="Li J."/>
            <person name="Ni P."/>
            <person name="Zheng H."/>
            <person name="Zhang Y."/>
            <person name="Zhao M."/>
            <person name="Hao Q."/>
            <person name="McDermott J."/>
            <person name="Samudrala R."/>
            <person name="Kristiansen K."/>
            <person name="Wong G.K.-S."/>
        </authorList>
    </citation>
    <scope>NUCLEOTIDE SEQUENCE</scope>
</reference>
<protein>
    <recommendedName>
        <fullName evidence="5">RRM domain-containing protein</fullName>
    </recommendedName>
</protein>
<dbReference type="PANTHER" id="PTHR48032">
    <property type="entry name" value="RNA-BINDING PROTEIN MUSASHI HOMOLOG RBP6"/>
    <property type="match status" value="1"/>
</dbReference>
<dbReference type="SUPFAM" id="SSF54928">
    <property type="entry name" value="RNA-binding domain, RBD"/>
    <property type="match status" value="2"/>
</dbReference>
<dbReference type="InterPro" id="IPR012677">
    <property type="entry name" value="Nucleotide-bd_a/b_plait_sf"/>
</dbReference>
<evidence type="ECO:0008006" key="5">
    <source>
        <dbReference type="Google" id="ProtNLM"/>
    </source>
</evidence>
<dbReference type="PANTHER" id="PTHR48032:SF6">
    <property type="entry name" value="RNA-BINDING (RRM_RBD_RNP MOTIFS) FAMILY PROTEIN"/>
    <property type="match status" value="1"/>
</dbReference>
<dbReference type="Proteomes" id="UP000007752">
    <property type="component" value="Chromosome 1"/>
</dbReference>
<name>B9ET71_ORYSJ</name>
<dbReference type="InterPro" id="IPR035979">
    <property type="entry name" value="RBD_domain_sf"/>
</dbReference>
<dbReference type="Gene3D" id="3.30.70.330">
    <property type="match status" value="2"/>
</dbReference>
<accession>B9ET71</accession>
<reference evidence="4" key="1">
    <citation type="journal article" date="2005" name="PLoS Biol.">
        <title>The genomes of Oryza sativa: a history of duplications.</title>
        <authorList>
            <person name="Yu J."/>
            <person name="Wang J."/>
            <person name="Lin W."/>
            <person name="Li S."/>
            <person name="Li H."/>
            <person name="Zhou J."/>
            <person name="Ni P."/>
            <person name="Dong W."/>
            <person name="Hu S."/>
            <person name="Zeng C."/>
            <person name="Zhang J."/>
            <person name="Zhang Y."/>
            <person name="Li R."/>
            <person name="Xu Z."/>
            <person name="Li S."/>
            <person name="Li X."/>
            <person name="Zheng H."/>
            <person name="Cong L."/>
            <person name="Lin L."/>
            <person name="Yin J."/>
            <person name="Geng J."/>
            <person name="Li G."/>
            <person name="Shi J."/>
            <person name="Liu J."/>
            <person name="Lv H."/>
            <person name="Li J."/>
            <person name="Wang J."/>
            <person name="Deng Y."/>
            <person name="Ran L."/>
            <person name="Shi X."/>
            <person name="Wang X."/>
            <person name="Wu Q."/>
            <person name="Li C."/>
            <person name="Ren X."/>
            <person name="Wang J."/>
            <person name="Wang X."/>
            <person name="Li D."/>
            <person name="Liu D."/>
            <person name="Zhang X."/>
            <person name="Ji Z."/>
            <person name="Zhao W."/>
            <person name="Sun Y."/>
            <person name="Zhang Z."/>
            <person name="Bao J."/>
            <person name="Han Y."/>
            <person name="Dong L."/>
            <person name="Ji J."/>
            <person name="Chen P."/>
            <person name="Wu S."/>
            <person name="Liu J."/>
            <person name="Xiao Y."/>
            <person name="Bu D."/>
            <person name="Tan J."/>
            <person name="Yang L."/>
            <person name="Ye C."/>
            <person name="Zhang J."/>
            <person name="Xu J."/>
            <person name="Zhou Y."/>
            <person name="Yu Y."/>
            <person name="Zhang B."/>
            <person name="Zhuang S."/>
            <person name="Wei H."/>
            <person name="Liu B."/>
            <person name="Lei M."/>
            <person name="Yu H."/>
            <person name="Li Y."/>
            <person name="Xu H."/>
            <person name="Wei S."/>
            <person name="He X."/>
            <person name="Fang L."/>
            <person name="Zhang Z."/>
            <person name="Zhang Y."/>
            <person name="Huang X."/>
            <person name="Su Z."/>
            <person name="Tong W."/>
            <person name="Li J."/>
            <person name="Tong Z."/>
            <person name="Li S."/>
            <person name="Ye J."/>
            <person name="Wang L."/>
            <person name="Fang L."/>
            <person name="Lei T."/>
            <person name="Chen C."/>
            <person name="Chen H."/>
            <person name="Xu Z."/>
            <person name="Li H."/>
            <person name="Huang H."/>
            <person name="Zhang F."/>
            <person name="Xu H."/>
            <person name="Li N."/>
            <person name="Zhao C."/>
            <person name="Li S."/>
            <person name="Dong L."/>
            <person name="Huang Y."/>
            <person name="Li L."/>
            <person name="Xi Y."/>
            <person name="Qi Q."/>
            <person name="Li W."/>
            <person name="Zhang B."/>
            <person name="Hu W."/>
            <person name="Zhang Y."/>
            <person name="Tian X."/>
            <person name="Jiao Y."/>
            <person name="Liang X."/>
            <person name="Jin J."/>
            <person name="Gao L."/>
            <person name="Zheng W."/>
            <person name="Hao B."/>
            <person name="Liu S."/>
            <person name="Wang W."/>
            <person name="Yuan L."/>
            <person name="Cao M."/>
            <person name="McDermott J."/>
            <person name="Samudrala R."/>
            <person name="Wang J."/>
            <person name="Wong G.K."/>
            <person name="Yang H."/>
        </authorList>
    </citation>
    <scope>NUCLEOTIDE SEQUENCE [LARGE SCALE GENOMIC DNA]</scope>
</reference>
<evidence type="ECO:0000256" key="2">
    <source>
        <dbReference type="ARBA" id="ARBA00022884"/>
    </source>
</evidence>
<sequence>MPRGFGLIQFASEESTARALKKDRHFLCGQWVEVVVPTSVLLSPRGKDVGPKPPTVTRRGRPSSAACRHPSPNSSSKNTLANSTRSTVQSWSPTLTRRCLGGFGFIQFASEESAARALKKDRHFLYGQWVEVSLAMPKQQNATSGTSKLPVQAHPFYPTTSSNFTAAANYPNVVNIVHVVTPMNCVVGSTFNPHIGFEVPGMKLSDGVINVVTANYSYQYPYLGGGEVPPQNSAMYLQAAHYYSGAMM</sequence>
<keyword evidence="2" id="KW-0694">RNA-binding</keyword>
<organism evidence="4">
    <name type="scientific">Oryza sativa subsp. japonica</name>
    <name type="common">Rice</name>
    <dbReference type="NCBI Taxonomy" id="39947"/>
    <lineage>
        <taxon>Eukaryota</taxon>
        <taxon>Viridiplantae</taxon>
        <taxon>Streptophyta</taxon>
        <taxon>Embryophyta</taxon>
        <taxon>Tracheophyta</taxon>
        <taxon>Spermatophyta</taxon>
        <taxon>Magnoliopsida</taxon>
        <taxon>Liliopsida</taxon>
        <taxon>Poales</taxon>
        <taxon>Poaceae</taxon>
        <taxon>BOP clade</taxon>
        <taxon>Oryzoideae</taxon>
        <taxon>Oryzeae</taxon>
        <taxon>Oryzinae</taxon>
        <taxon>Oryza</taxon>
        <taxon>Oryza sativa</taxon>
    </lineage>
</organism>